<keyword evidence="4 13" id="KW-0813">Transport</keyword>
<dbReference type="InterPro" id="IPR045863">
    <property type="entry name" value="CorA_TM1_TM2"/>
</dbReference>
<keyword evidence="8 13" id="KW-0460">Magnesium</keyword>
<feature type="transmembrane region" description="Helical" evidence="13">
    <location>
        <begin position="267"/>
        <end position="287"/>
    </location>
</feature>
<dbReference type="PANTHER" id="PTHR47685">
    <property type="entry name" value="MAGNESIUM TRANSPORT PROTEIN CORA"/>
    <property type="match status" value="1"/>
</dbReference>
<evidence type="ECO:0000313" key="14">
    <source>
        <dbReference type="EMBL" id="QCI65047.1"/>
    </source>
</evidence>
<dbReference type="Gene3D" id="3.30.460.20">
    <property type="entry name" value="CorA soluble domain-like"/>
    <property type="match status" value="1"/>
</dbReference>
<sequence length="325" mass="36176">MFNAYGVENEALVRIEATADAVPANVKWVDLFQPVQGEDKLLEKCLGIEIPTREEMLEIEPSSRLYVDHGVRYMTATLLCNTELGAPKLTQISFVLSPTRLITVRYDTPKPINLFLNRAQKPGAVQATPEAIMTGLLDTIVDRIADILERVGEEIEQASSRIFTGRHTGARAASETFQDVLQTLGTKGELVSKARESLVSINRLLLFLATEIEGNKVSKDVRALLKSQNRDAESLTQHCDSLANKITFLLDAVLGLIGIEQNNIVKIFAVLSVVFMPPTLVGTIYGMNFKMMPELGWELGYPMAMTLMLFSGVLPYLWFRKKGWL</sequence>
<evidence type="ECO:0000256" key="13">
    <source>
        <dbReference type="RuleBase" id="RU362010"/>
    </source>
</evidence>
<dbReference type="EMBL" id="CP039690">
    <property type="protein sequence ID" value="QCI65047.1"/>
    <property type="molecule type" value="Genomic_DNA"/>
</dbReference>
<evidence type="ECO:0000256" key="7">
    <source>
        <dbReference type="ARBA" id="ARBA00022692"/>
    </source>
</evidence>
<comment type="function">
    <text evidence="13">Mediates influx of magnesium ions.</text>
</comment>
<evidence type="ECO:0000256" key="10">
    <source>
        <dbReference type="ARBA" id="ARBA00023065"/>
    </source>
</evidence>
<protein>
    <recommendedName>
        <fullName evidence="3 13">Magnesium transport protein CorA</fullName>
    </recommendedName>
</protein>
<dbReference type="OrthoDB" id="9803416at2"/>
<reference evidence="14 15" key="1">
    <citation type="submission" date="2019-04" db="EMBL/GenBank/DDBJ databases">
        <title>Phreatobacter aquaticus sp. nov.</title>
        <authorList>
            <person name="Choi A."/>
        </authorList>
    </citation>
    <scope>NUCLEOTIDE SEQUENCE [LARGE SCALE GENOMIC DNA]</scope>
    <source>
        <strain evidence="14 15">KCTC 52518</strain>
    </source>
</reference>
<evidence type="ECO:0000256" key="2">
    <source>
        <dbReference type="ARBA" id="ARBA00009765"/>
    </source>
</evidence>
<name>A0A4D7BAE3_9HYPH</name>
<dbReference type="InterPro" id="IPR004488">
    <property type="entry name" value="Mg/Co-transport_prot_CorA"/>
</dbReference>
<comment type="similarity">
    <text evidence="2 13">Belongs to the CorA metal ion transporter (MIT) (TC 1.A.35) family.</text>
</comment>
<keyword evidence="10 13" id="KW-0406">Ion transport</keyword>
<keyword evidence="6" id="KW-0997">Cell inner membrane</keyword>
<dbReference type="KEGG" id="pstg:E8M01_12955"/>
<dbReference type="Gene3D" id="1.20.58.340">
    <property type="entry name" value="Magnesium transport protein CorA, transmembrane region"/>
    <property type="match status" value="2"/>
</dbReference>
<accession>A0A4D7BAE3</accession>
<evidence type="ECO:0000256" key="5">
    <source>
        <dbReference type="ARBA" id="ARBA00022475"/>
    </source>
</evidence>
<dbReference type="Proteomes" id="UP000298781">
    <property type="component" value="Chromosome"/>
</dbReference>
<evidence type="ECO:0000256" key="9">
    <source>
        <dbReference type="ARBA" id="ARBA00022989"/>
    </source>
</evidence>
<evidence type="ECO:0000256" key="6">
    <source>
        <dbReference type="ARBA" id="ARBA00022519"/>
    </source>
</evidence>
<dbReference type="FunFam" id="1.20.58.340:FF:000001">
    <property type="entry name" value="Magnesium transport protein CorA"/>
    <property type="match status" value="1"/>
</dbReference>
<dbReference type="GO" id="GO:0015087">
    <property type="term" value="F:cobalt ion transmembrane transporter activity"/>
    <property type="evidence" value="ECO:0007669"/>
    <property type="project" value="UniProtKB-UniRule"/>
</dbReference>
<comment type="catalytic activity">
    <reaction evidence="12">
        <text>Mg(2+)(in) = Mg(2+)(out)</text>
        <dbReference type="Rhea" id="RHEA:29827"/>
        <dbReference type="ChEBI" id="CHEBI:18420"/>
    </reaction>
</comment>
<proteinExistence type="inferred from homology"/>
<keyword evidence="9 13" id="KW-1133">Transmembrane helix</keyword>
<evidence type="ECO:0000256" key="1">
    <source>
        <dbReference type="ARBA" id="ARBA00004429"/>
    </source>
</evidence>
<dbReference type="InterPro" id="IPR002523">
    <property type="entry name" value="MgTranspt_CorA/ZnTranspt_ZntB"/>
</dbReference>
<dbReference type="SUPFAM" id="SSF143865">
    <property type="entry name" value="CorA soluble domain-like"/>
    <property type="match status" value="1"/>
</dbReference>
<dbReference type="GO" id="GO:0005886">
    <property type="term" value="C:plasma membrane"/>
    <property type="evidence" value="ECO:0007669"/>
    <property type="project" value="UniProtKB-SubCell"/>
</dbReference>
<dbReference type="SUPFAM" id="SSF144083">
    <property type="entry name" value="Magnesium transport protein CorA, transmembrane region"/>
    <property type="match status" value="1"/>
</dbReference>
<evidence type="ECO:0000256" key="11">
    <source>
        <dbReference type="ARBA" id="ARBA00023136"/>
    </source>
</evidence>
<comment type="subcellular location">
    <subcellularLocation>
        <location evidence="1">Cell inner membrane</location>
        <topology evidence="1">Multi-pass membrane protein</topology>
    </subcellularLocation>
    <subcellularLocation>
        <location evidence="13">Membrane</location>
        <topology evidence="13">Multi-pass membrane protein</topology>
    </subcellularLocation>
</comment>
<feature type="transmembrane region" description="Helical" evidence="13">
    <location>
        <begin position="299"/>
        <end position="319"/>
    </location>
</feature>
<dbReference type="PANTHER" id="PTHR47685:SF1">
    <property type="entry name" value="MAGNESIUM TRANSPORT PROTEIN CORA"/>
    <property type="match status" value="1"/>
</dbReference>
<evidence type="ECO:0000256" key="3">
    <source>
        <dbReference type="ARBA" id="ARBA00019439"/>
    </source>
</evidence>
<dbReference type="GO" id="GO:0015095">
    <property type="term" value="F:magnesium ion transmembrane transporter activity"/>
    <property type="evidence" value="ECO:0007669"/>
    <property type="project" value="UniProtKB-UniRule"/>
</dbReference>
<dbReference type="AlphaFoldDB" id="A0A4D7BAE3"/>
<evidence type="ECO:0000256" key="12">
    <source>
        <dbReference type="ARBA" id="ARBA00034269"/>
    </source>
</evidence>
<dbReference type="InterPro" id="IPR050829">
    <property type="entry name" value="CorA_MIT"/>
</dbReference>
<gene>
    <name evidence="13 14" type="primary">corA</name>
    <name evidence="14" type="ORF">E8M01_12955</name>
</gene>
<keyword evidence="11 13" id="KW-0472">Membrane</keyword>
<dbReference type="RefSeq" id="WP_136960496.1">
    <property type="nucleotide sequence ID" value="NZ_CP039690.1"/>
</dbReference>
<dbReference type="InterPro" id="IPR045861">
    <property type="entry name" value="CorA_cytoplasmic_dom"/>
</dbReference>
<dbReference type="NCBIfam" id="TIGR00383">
    <property type="entry name" value="corA"/>
    <property type="match status" value="1"/>
</dbReference>
<evidence type="ECO:0000256" key="8">
    <source>
        <dbReference type="ARBA" id="ARBA00022842"/>
    </source>
</evidence>
<dbReference type="CDD" id="cd12837">
    <property type="entry name" value="EcCorA-like_u1"/>
    <property type="match status" value="1"/>
</dbReference>
<keyword evidence="7 13" id="KW-0812">Transmembrane</keyword>
<dbReference type="GO" id="GO:0015099">
    <property type="term" value="F:nickel cation transmembrane transporter activity"/>
    <property type="evidence" value="ECO:0007669"/>
    <property type="project" value="TreeGrafter"/>
</dbReference>
<keyword evidence="5 13" id="KW-1003">Cell membrane</keyword>
<organism evidence="14 15">
    <name type="scientific">Phreatobacter stygius</name>
    <dbReference type="NCBI Taxonomy" id="1940610"/>
    <lineage>
        <taxon>Bacteria</taxon>
        <taxon>Pseudomonadati</taxon>
        <taxon>Pseudomonadota</taxon>
        <taxon>Alphaproteobacteria</taxon>
        <taxon>Hyphomicrobiales</taxon>
        <taxon>Phreatobacteraceae</taxon>
        <taxon>Phreatobacter</taxon>
    </lineage>
</organism>
<dbReference type="Pfam" id="PF01544">
    <property type="entry name" value="CorA"/>
    <property type="match status" value="1"/>
</dbReference>
<evidence type="ECO:0000256" key="4">
    <source>
        <dbReference type="ARBA" id="ARBA00022448"/>
    </source>
</evidence>
<evidence type="ECO:0000313" key="15">
    <source>
        <dbReference type="Proteomes" id="UP000298781"/>
    </source>
</evidence>
<keyword evidence="15" id="KW-1185">Reference proteome</keyword>